<keyword evidence="2" id="KW-1185">Reference proteome</keyword>
<gene>
    <name evidence="1" type="ORF">H2198_009110</name>
</gene>
<evidence type="ECO:0000313" key="2">
    <source>
        <dbReference type="Proteomes" id="UP001172386"/>
    </source>
</evidence>
<dbReference type="Proteomes" id="UP001172386">
    <property type="component" value="Unassembled WGS sequence"/>
</dbReference>
<comment type="caution">
    <text evidence="1">The sequence shown here is derived from an EMBL/GenBank/DDBJ whole genome shotgun (WGS) entry which is preliminary data.</text>
</comment>
<name>A0ACC2ZVY4_9EURO</name>
<dbReference type="EMBL" id="JAPDRQ010000245">
    <property type="protein sequence ID" value="KAJ9651607.1"/>
    <property type="molecule type" value="Genomic_DNA"/>
</dbReference>
<proteinExistence type="predicted"/>
<accession>A0ACC2ZVY4</accession>
<organism evidence="1 2">
    <name type="scientific">Neophaeococcomyces mojaviensis</name>
    <dbReference type="NCBI Taxonomy" id="3383035"/>
    <lineage>
        <taxon>Eukaryota</taxon>
        <taxon>Fungi</taxon>
        <taxon>Dikarya</taxon>
        <taxon>Ascomycota</taxon>
        <taxon>Pezizomycotina</taxon>
        <taxon>Eurotiomycetes</taxon>
        <taxon>Chaetothyriomycetidae</taxon>
        <taxon>Chaetothyriales</taxon>
        <taxon>Chaetothyriales incertae sedis</taxon>
        <taxon>Neophaeococcomyces</taxon>
    </lineage>
</organism>
<evidence type="ECO:0000313" key="1">
    <source>
        <dbReference type="EMBL" id="KAJ9651607.1"/>
    </source>
</evidence>
<reference evidence="1" key="1">
    <citation type="submission" date="2022-10" db="EMBL/GenBank/DDBJ databases">
        <title>Culturing micro-colonial fungi from biological soil crusts in the Mojave desert and describing Neophaeococcomyces mojavensis, and introducing the new genera and species Taxawa tesnikishii.</title>
        <authorList>
            <person name="Kurbessoian T."/>
            <person name="Stajich J.E."/>
        </authorList>
    </citation>
    <scope>NUCLEOTIDE SEQUENCE</scope>
    <source>
        <strain evidence="1">JES_112</strain>
    </source>
</reference>
<sequence>MPFPDSGTYPISKKDLVSFTFDHPDYDLNKPCLISATNPSTDFYTYNTAHRIVRQLIAGLRASGLEPGDTVCIHSFNSTLYPLLILAIIGAGGLSTGTNPSYTKSELSHGVRIAKIKFVLAEPEILPNMLTALDENGIDVGRKLFVLDTQPDQKVPKGRRSWHELLKYGEDDWIRFDDEHRSVDTVVQLYYTSGTTGLPKCAMTTHQNIVAEHQLFFEANPRTYPIKLVLAMPFFHVGIAPQVFVSVLKQGRETYIMRRFELEPFLRLHAKHQLTEFFGVPPMVLSIVMSGYCDEKSEKYRPEYSMRSVRNGTVGAAPCSPDLQARFQRLLAKGCTMGQVWGMTETTSMAAIVPWGVSRACGKGELDSAWGTVGVPLPCNRMKLIDEHGKDVTDTGKGELCVKGPTVVKGYFENEKATKASWDDEGYFHTGDVIEVRPHKNPETGREERLMFVVERLKELIKVRGFQVAPAELEGALLEHPDITDAAVIGLPTRGQDENELPKAFVVRRQGSKLTEEDVTAHMKERLARYKQLEGGVEFVESIPKLPSGKILKRILREEAKQKLLQQGGVPKL</sequence>
<protein>
    <submittedName>
        <fullName evidence="1">Uncharacterized protein</fullName>
    </submittedName>
</protein>